<dbReference type="GO" id="GO:0030295">
    <property type="term" value="F:protein kinase activator activity"/>
    <property type="evidence" value="ECO:0007669"/>
    <property type="project" value="TreeGrafter"/>
</dbReference>
<evidence type="ECO:0000256" key="1">
    <source>
        <dbReference type="ARBA" id="ARBA00000085"/>
    </source>
</evidence>
<dbReference type="InterPro" id="IPR036890">
    <property type="entry name" value="HATPase_C_sf"/>
</dbReference>
<dbReference type="Gene3D" id="3.30.565.10">
    <property type="entry name" value="Histidine kinase-like ATPase, C-terminal domain"/>
    <property type="match status" value="1"/>
</dbReference>
<dbReference type="Gene3D" id="3.30.450.350">
    <property type="entry name" value="CHASE domain"/>
    <property type="match status" value="1"/>
</dbReference>
<dbReference type="Gene3D" id="1.10.287.130">
    <property type="match status" value="1"/>
</dbReference>
<keyword evidence="5" id="KW-0808">Transferase</keyword>
<dbReference type="SMART" id="SM00387">
    <property type="entry name" value="HATPase_c"/>
    <property type="match status" value="1"/>
</dbReference>
<keyword evidence="6 10" id="KW-0812">Transmembrane</keyword>
<evidence type="ECO:0000256" key="6">
    <source>
        <dbReference type="ARBA" id="ARBA00022692"/>
    </source>
</evidence>
<dbReference type="SUPFAM" id="SSF47384">
    <property type="entry name" value="Homodimeric domain of signal transducing histidine kinase"/>
    <property type="match status" value="1"/>
</dbReference>
<keyword evidence="9 10" id="KW-0472">Membrane</keyword>
<evidence type="ECO:0000256" key="4">
    <source>
        <dbReference type="ARBA" id="ARBA00022553"/>
    </source>
</evidence>
<organism evidence="13">
    <name type="scientific">marine sediment metagenome</name>
    <dbReference type="NCBI Taxonomy" id="412755"/>
    <lineage>
        <taxon>unclassified sequences</taxon>
        <taxon>metagenomes</taxon>
        <taxon>ecological metagenomes</taxon>
    </lineage>
</organism>
<accession>A0A0F9R5K6</accession>
<dbReference type="PANTHER" id="PTHR42878:SF15">
    <property type="entry name" value="BACTERIOPHYTOCHROME"/>
    <property type="match status" value="1"/>
</dbReference>
<dbReference type="Pfam" id="PF00512">
    <property type="entry name" value="HisKA"/>
    <property type="match status" value="1"/>
</dbReference>
<dbReference type="CDD" id="cd00082">
    <property type="entry name" value="HisKA"/>
    <property type="match status" value="1"/>
</dbReference>
<dbReference type="InterPro" id="IPR006189">
    <property type="entry name" value="CHASE_dom"/>
</dbReference>
<feature type="transmembrane region" description="Helical" evidence="10">
    <location>
        <begin position="320"/>
        <end position="339"/>
    </location>
</feature>
<dbReference type="SUPFAM" id="SSF55874">
    <property type="entry name" value="ATPase domain of HSP90 chaperone/DNA topoisomerase II/histidine kinase"/>
    <property type="match status" value="1"/>
</dbReference>
<evidence type="ECO:0000256" key="10">
    <source>
        <dbReference type="SAM" id="Phobius"/>
    </source>
</evidence>
<dbReference type="PANTHER" id="PTHR42878">
    <property type="entry name" value="TWO-COMPONENT HISTIDINE KINASE"/>
    <property type="match status" value="1"/>
</dbReference>
<keyword evidence="8 10" id="KW-1133">Transmembrane helix</keyword>
<gene>
    <name evidence="13" type="ORF">LCGC14_0637020</name>
</gene>
<evidence type="ECO:0000256" key="3">
    <source>
        <dbReference type="ARBA" id="ARBA00012438"/>
    </source>
</evidence>
<dbReference type="InterPro" id="IPR050351">
    <property type="entry name" value="BphY/WalK/GraS-like"/>
</dbReference>
<dbReference type="InterPro" id="IPR005467">
    <property type="entry name" value="His_kinase_dom"/>
</dbReference>
<dbReference type="GO" id="GO:0016020">
    <property type="term" value="C:membrane"/>
    <property type="evidence" value="ECO:0007669"/>
    <property type="project" value="UniProtKB-SubCell"/>
</dbReference>
<dbReference type="EMBL" id="LAZR01001139">
    <property type="protein sequence ID" value="KKN50019.1"/>
    <property type="molecule type" value="Genomic_DNA"/>
</dbReference>
<evidence type="ECO:0000256" key="2">
    <source>
        <dbReference type="ARBA" id="ARBA00004370"/>
    </source>
</evidence>
<dbReference type="GO" id="GO:0000155">
    <property type="term" value="F:phosphorelay sensor kinase activity"/>
    <property type="evidence" value="ECO:0007669"/>
    <property type="project" value="InterPro"/>
</dbReference>
<dbReference type="EC" id="2.7.13.3" evidence="3"/>
<dbReference type="InterPro" id="IPR004358">
    <property type="entry name" value="Sig_transdc_His_kin-like_C"/>
</dbReference>
<comment type="subcellular location">
    <subcellularLocation>
        <location evidence="2">Membrane</location>
    </subcellularLocation>
</comment>
<dbReference type="InterPro" id="IPR042240">
    <property type="entry name" value="CHASE_sf"/>
</dbReference>
<comment type="catalytic activity">
    <reaction evidence="1">
        <text>ATP + protein L-histidine = ADP + protein N-phospho-L-histidine.</text>
        <dbReference type="EC" id="2.7.13.3"/>
    </reaction>
</comment>
<evidence type="ECO:0000313" key="13">
    <source>
        <dbReference type="EMBL" id="KKN50019.1"/>
    </source>
</evidence>
<dbReference type="PRINTS" id="PR00344">
    <property type="entry name" value="BCTRLSENSOR"/>
</dbReference>
<reference evidence="13" key="1">
    <citation type="journal article" date="2015" name="Nature">
        <title>Complex archaea that bridge the gap between prokaryotes and eukaryotes.</title>
        <authorList>
            <person name="Spang A."/>
            <person name="Saw J.H."/>
            <person name="Jorgensen S.L."/>
            <person name="Zaremba-Niedzwiedzka K."/>
            <person name="Martijn J."/>
            <person name="Lind A.E."/>
            <person name="van Eijk R."/>
            <person name="Schleper C."/>
            <person name="Guy L."/>
            <person name="Ettema T.J."/>
        </authorList>
    </citation>
    <scope>NUCLEOTIDE SEQUENCE</scope>
</reference>
<dbReference type="PROSITE" id="PS50109">
    <property type="entry name" value="HIS_KIN"/>
    <property type="match status" value="1"/>
</dbReference>
<dbReference type="InterPro" id="IPR003661">
    <property type="entry name" value="HisK_dim/P_dom"/>
</dbReference>
<feature type="domain" description="CHASE" evidence="12">
    <location>
        <begin position="151"/>
        <end position="235"/>
    </location>
</feature>
<dbReference type="Pfam" id="PF03924">
    <property type="entry name" value="CHASE"/>
    <property type="match status" value="1"/>
</dbReference>
<feature type="domain" description="Histidine kinase" evidence="11">
    <location>
        <begin position="377"/>
        <end position="587"/>
    </location>
</feature>
<feature type="transmembrane region" description="Helical" evidence="10">
    <location>
        <begin position="21"/>
        <end position="43"/>
    </location>
</feature>
<dbReference type="InterPro" id="IPR003594">
    <property type="entry name" value="HATPase_dom"/>
</dbReference>
<sequence length="593" mass="67892">MSEAENKKARQQRDILQRASAMHWVHWTILALSMSLTIAAWLISKDQINQKVEAQFNRESAQIVSQVQERMALYQNALWGGVALMDVHNGYIDVKQWNVYAKRLDIANTYPGINGIGIIFNIQRDKLEQYLARQRILRPDYLPHPLHQEAEYWPITYVEPVSANRQAIGLDMVFENNRYNAVKMARDSGLAQLTAPITLVQDSQKTPGFLLFTPFYKQVGKINAIEQRRDNILGVSYAPFIMTKFMLGTLEKQQRDILLTISDGEDLLFTDNNGLQANQIDPSPLFKKHVDIEIYGRTWTFDIESNKEFRESTSSNLPPIILLGGLIINAFLLALFLFLTKANRNALQHADEMTVSLKDKAERLEKSNHDLEQFSYIASHDLKSPLNAIRQLASWIKEDCDELLPAESKEHLSLLQARTERMMKLLSDLLSYSRINRFAYENETINLCEMVKDCFELLGNPEGFSYDAPYIDIEIPLIPFEITLRNLISNSIKHHDKKTGNITIDYQLNMGIHRFSISDDGPGIPVNLQAKVMEMFQTLQPRDKVEGSGMGLAFVQKIVEHHNGTITIKSEDGKRGTTIIIHWPLKYLKQLDT</sequence>
<evidence type="ECO:0000259" key="11">
    <source>
        <dbReference type="PROSITE" id="PS50109"/>
    </source>
</evidence>
<dbReference type="GO" id="GO:0000156">
    <property type="term" value="F:phosphorelay response regulator activity"/>
    <property type="evidence" value="ECO:0007669"/>
    <property type="project" value="TreeGrafter"/>
</dbReference>
<proteinExistence type="predicted"/>
<dbReference type="PROSITE" id="PS50839">
    <property type="entry name" value="CHASE"/>
    <property type="match status" value="1"/>
</dbReference>
<dbReference type="SMART" id="SM00388">
    <property type="entry name" value="HisKA"/>
    <property type="match status" value="1"/>
</dbReference>
<dbReference type="SMART" id="SM01079">
    <property type="entry name" value="CHASE"/>
    <property type="match status" value="1"/>
</dbReference>
<evidence type="ECO:0000256" key="7">
    <source>
        <dbReference type="ARBA" id="ARBA00022777"/>
    </source>
</evidence>
<dbReference type="GO" id="GO:0007234">
    <property type="term" value="P:osmosensory signaling via phosphorelay pathway"/>
    <property type="evidence" value="ECO:0007669"/>
    <property type="project" value="TreeGrafter"/>
</dbReference>
<dbReference type="Pfam" id="PF02518">
    <property type="entry name" value="HATPase_c"/>
    <property type="match status" value="1"/>
</dbReference>
<dbReference type="CDD" id="cd00075">
    <property type="entry name" value="HATPase"/>
    <property type="match status" value="1"/>
</dbReference>
<keyword evidence="7" id="KW-0418">Kinase</keyword>
<name>A0A0F9R5K6_9ZZZZ</name>
<evidence type="ECO:0000256" key="5">
    <source>
        <dbReference type="ARBA" id="ARBA00022679"/>
    </source>
</evidence>
<comment type="caution">
    <text evidence="13">The sequence shown here is derived from an EMBL/GenBank/DDBJ whole genome shotgun (WGS) entry which is preliminary data.</text>
</comment>
<protein>
    <recommendedName>
        <fullName evidence="3">histidine kinase</fullName>
        <ecNumber evidence="3">2.7.13.3</ecNumber>
    </recommendedName>
</protein>
<evidence type="ECO:0000256" key="8">
    <source>
        <dbReference type="ARBA" id="ARBA00022989"/>
    </source>
</evidence>
<dbReference type="AlphaFoldDB" id="A0A0F9R5K6"/>
<evidence type="ECO:0000259" key="12">
    <source>
        <dbReference type="PROSITE" id="PS50839"/>
    </source>
</evidence>
<keyword evidence="4" id="KW-0597">Phosphoprotein</keyword>
<dbReference type="InterPro" id="IPR036097">
    <property type="entry name" value="HisK_dim/P_sf"/>
</dbReference>
<evidence type="ECO:0000256" key="9">
    <source>
        <dbReference type="ARBA" id="ARBA00023136"/>
    </source>
</evidence>